<reference evidence="2" key="1">
    <citation type="submission" date="2013-08" db="EMBL/GenBank/DDBJ databases">
        <title>Comparison of modified E. coli strains.</title>
        <authorList>
            <person name="Juergensen J."/>
            <person name="Bonge A."/>
            <person name="Streit W.R."/>
        </authorList>
    </citation>
    <scope>NUCLEOTIDE SEQUENCE</scope>
</reference>
<feature type="transmembrane region" description="Helical" evidence="1">
    <location>
        <begin position="82"/>
        <end position="102"/>
    </location>
</feature>
<evidence type="ECO:0000256" key="1">
    <source>
        <dbReference type="SAM" id="Phobius"/>
    </source>
</evidence>
<feature type="transmembrane region" description="Helical" evidence="1">
    <location>
        <begin position="18"/>
        <end position="37"/>
    </location>
</feature>
<protein>
    <submittedName>
        <fullName evidence="2">Uncharacterized protein</fullName>
    </submittedName>
</protein>
<feature type="transmembrane region" description="Helical" evidence="1">
    <location>
        <begin position="162"/>
        <end position="179"/>
    </location>
</feature>
<feature type="transmembrane region" description="Helical" evidence="1">
    <location>
        <begin position="185"/>
        <end position="204"/>
    </location>
</feature>
<sequence length="225" mass="25001">MATVTTKEQRMYLRIRNLCGFLGVILPWIALFSAGIASRPSNEWWWSISATYYQSPALVAVLVPACIVLMSYIGYSTADNVVTTLSGLFGLGIVLFPCSVSWIEEGTKVGFFQIPMEISSTIHGICAGAFFLLIALNSILLFTKSGPTMTERKKLRNRIYRICGYGMIVLELAFVAVKICGAPGYCVMIVEILLLHLFGFSWLVKGEAFPFFNDVEEEVVPQEVR</sequence>
<organism evidence="2">
    <name type="scientific">uncultured bacterium fosmid pJB89E1</name>
    <dbReference type="NCBI Taxonomy" id="1478073"/>
    <lineage>
        <taxon>Bacteria</taxon>
        <taxon>environmental samples</taxon>
    </lineage>
</organism>
<proteinExistence type="predicted"/>
<keyword evidence="1" id="KW-0472">Membrane</keyword>
<name>A0A0H3UA09_9BACT</name>
<dbReference type="AlphaFoldDB" id="A0A0H3UA09"/>
<accession>A0A0H3UA09</accession>
<dbReference type="EMBL" id="KF540245">
    <property type="protein sequence ID" value="AIF26758.1"/>
    <property type="molecule type" value="Genomic_DNA"/>
</dbReference>
<feature type="transmembrane region" description="Helical" evidence="1">
    <location>
        <begin position="122"/>
        <end position="142"/>
    </location>
</feature>
<keyword evidence="1" id="KW-0812">Transmembrane</keyword>
<feature type="transmembrane region" description="Helical" evidence="1">
    <location>
        <begin position="57"/>
        <end position="75"/>
    </location>
</feature>
<evidence type="ECO:0000313" key="2">
    <source>
        <dbReference type="EMBL" id="AIF26758.1"/>
    </source>
</evidence>
<keyword evidence="1" id="KW-1133">Transmembrane helix</keyword>